<proteinExistence type="predicted"/>
<name>A0AAV7MZK6_PLEWA</name>
<keyword evidence="3" id="KW-1185">Reference proteome</keyword>
<accession>A0AAV7MZK6</accession>
<gene>
    <name evidence="2" type="ORF">NDU88_006571</name>
</gene>
<dbReference type="Proteomes" id="UP001066276">
    <property type="component" value="Chromosome 9"/>
</dbReference>
<evidence type="ECO:0000256" key="1">
    <source>
        <dbReference type="SAM" id="SignalP"/>
    </source>
</evidence>
<comment type="caution">
    <text evidence="2">The sequence shown here is derived from an EMBL/GenBank/DDBJ whole genome shotgun (WGS) entry which is preliminary data.</text>
</comment>
<keyword evidence="1" id="KW-0732">Signal</keyword>
<sequence length="104" mass="11100">MGPSARHPGPLLLLFHLCLILKVQIAHAHGAEILHLLAMTTIKENSPIGSTVTTFQVCSDDPAPSVSVTLINSLSGSLFKPVIDARLPPNISNIRVSQVVSQQE</sequence>
<protein>
    <submittedName>
        <fullName evidence="2">Uncharacterized protein</fullName>
    </submittedName>
</protein>
<evidence type="ECO:0000313" key="2">
    <source>
        <dbReference type="EMBL" id="KAJ1109208.1"/>
    </source>
</evidence>
<dbReference type="AlphaFoldDB" id="A0AAV7MZK6"/>
<feature type="chain" id="PRO_5043764932" evidence="1">
    <location>
        <begin position="29"/>
        <end position="104"/>
    </location>
</feature>
<feature type="signal peptide" evidence="1">
    <location>
        <begin position="1"/>
        <end position="28"/>
    </location>
</feature>
<dbReference type="EMBL" id="JANPWB010000013">
    <property type="protein sequence ID" value="KAJ1109208.1"/>
    <property type="molecule type" value="Genomic_DNA"/>
</dbReference>
<reference evidence="2" key="1">
    <citation type="journal article" date="2022" name="bioRxiv">
        <title>Sequencing and chromosome-scale assembly of the giantPleurodeles waltlgenome.</title>
        <authorList>
            <person name="Brown T."/>
            <person name="Elewa A."/>
            <person name="Iarovenko S."/>
            <person name="Subramanian E."/>
            <person name="Araus A.J."/>
            <person name="Petzold A."/>
            <person name="Susuki M."/>
            <person name="Suzuki K.-i.T."/>
            <person name="Hayashi T."/>
            <person name="Toyoda A."/>
            <person name="Oliveira C."/>
            <person name="Osipova E."/>
            <person name="Leigh N.D."/>
            <person name="Simon A."/>
            <person name="Yun M.H."/>
        </authorList>
    </citation>
    <scope>NUCLEOTIDE SEQUENCE</scope>
    <source>
        <strain evidence="2">20211129_DDA</strain>
        <tissue evidence="2">Liver</tissue>
    </source>
</reference>
<organism evidence="2 3">
    <name type="scientific">Pleurodeles waltl</name>
    <name type="common">Iberian ribbed newt</name>
    <dbReference type="NCBI Taxonomy" id="8319"/>
    <lineage>
        <taxon>Eukaryota</taxon>
        <taxon>Metazoa</taxon>
        <taxon>Chordata</taxon>
        <taxon>Craniata</taxon>
        <taxon>Vertebrata</taxon>
        <taxon>Euteleostomi</taxon>
        <taxon>Amphibia</taxon>
        <taxon>Batrachia</taxon>
        <taxon>Caudata</taxon>
        <taxon>Salamandroidea</taxon>
        <taxon>Salamandridae</taxon>
        <taxon>Pleurodelinae</taxon>
        <taxon>Pleurodeles</taxon>
    </lineage>
</organism>
<evidence type="ECO:0000313" key="3">
    <source>
        <dbReference type="Proteomes" id="UP001066276"/>
    </source>
</evidence>